<organism evidence="1 2">
    <name type="scientific">Nitrosospira multiformis</name>
    <dbReference type="NCBI Taxonomy" id="1231"/>
    <lineage>
        <taxon>Bacteria</taxon>
        <taxon>Pseudomonadati</taxon>
        <taxon>Pseudomonadota</taxon>
        <taxon>Betaproteobacteria</taxon>
        <taxon>Nitrosomonadales</taxon>
        <taxon>Nitrosomonadaceae</taxon>
        <taxon>Nitrosospira</taxon>
    </lineage>
</organism>
<proteinExistence type="predicted"/>
<protein>
    <submittedName>
        <fullName evidence="1">Uncharacterized protein</fullName>
    </submittedName>
</protein>
<evidence type="ECO:0000313" key="2">
    <source>
        <dbReference type="Proteomes" id="UP000182649"/>
    </source>
</evidence>
<sequence length="99" mass="11391">MNDRKHQVLVAVQQALLGEISARLRAVTVAYDDTSIHLTCYYDGEITDADREAMSCVETELMAVFPETHTITYNVQRKDYPDPIPKEVTWAFFRKEGHE</sequence>
<dbReference type="InterPro" id="IPR058702">
    <property type="entry name" value="MafI2-like"/>
</dbReference>
<name>A0A1I7HCZ5_9PROT</name>
<gene>
    <name evidence="1" type="ORF">SAMN05216417_10895</name>
</gene>
<reference evidence="1 2" key="1">
    <citation type="submission" date="2016-10" db="EMBL/GenBank/DDBJ databases">
        <authorList>
            <person name="de Groot N.N."/>
        </authorList>
    </citation>
    <scope>NUCLEOTIDE SEQUENCE [LARGE SCALE GENOMIC DNA]</scope>
    <source>
        <strain evidence="1 2">Nl14</strain>
    </source>
</reference>
<dbReference type="Proteomes" id="UP000182649">
    <property type="component" value="Unassembled WGS sequence"/>
</dbReference>
<dbReference type="AlphaFoldDB" id="A0A1I7HCZ5"/>
<dbReference type="Pfam" id="PF26541">
    <property type="entry name" value="MafI2"/>
    <property type="match status" value="1"/>
</dbReference>
<evidence type="ECO:0000313" key="1">
    <source>
        <dbReference type="EMBL" id="SFU58588.1"/>
    </source>
</evidence>
<dbReference type="EMBL" id="FPBZ01000008">
    <property type="protein sequence ID" value="SFU58588.1"/>
    <property type="molecule type" value="Genomic_DNA"/>
</dbReference>
<dbReference type="RefSeq" id="WP_074974852.1">
    <property type="nucleotide sequence ID" value="NZ_FPBZ01000008.1"/>
</dbReference>
<accession>A0A1I7HCZ5</accession>